<feature type="signal peptide" evidence="1">
    <location>
        <begin position="1"/>
        <end position="31"/>
    </location>
</feature>
<name>A0A1R0Y842_9BACL</name>
<proteinExistence type="predicted"/>
<dbReference type="PROSITE" id="PS51272">
    <property type="entry name" value="SLH"/>
    <property type="match status" value="2"/>
</dbReference>
<comment type="caution">
    <text evidence="3">The sequence shown here is derived from an EMBL/GenBank/DDBJ whole genome shotgun (WGS) entry which is preliminary data.</text>
</comment>
<protein>
    <recommendedName>
        <fullName evidence="2">SLH domain-containing protein</fullName>
    </recommendedName>
</protein>
<dbReference type="CDD" id="cd00688">
    <property type="entry name" value="ISOPREN_C2_like"/>
    <property type="match status" value="1"/>
</dbReference>
<accession>A0A1R0Y842</accession>
<dbReference type="Pfam" id="PF00395">
    <property type="entry name" value="SLH"/>
    <property type="match status" value="2"/>
</dbReference>
<organism evidence="3 4">
    <name type="scientific">Paenibacillus odorifer</name>
    <dbReference type="NCBI Taxonomy" id="189426"/>
    <lineage>
        <taxon>Bacteria</taxon>
        <taxon>Bacillati</taxon>
        <taxon>Bacillota</taxon>
        <taxon>Bacilli</taxon>
        <taxon>Bacillales</taxon>
        <taxon>Paenibacillaceae</taxon>
        <taxon>Paenibacillus</taxon>
    </lineage>
</organism>
<dbReference type="EMBL" id="MPTC01000002">
    <property type="protein sequence ID" value="OMD43463.1"/>
    <property type="molecule type" value="Genomic_DNA"/>
</dbReference>
<keyword evidence="1" id="KW-0732">Signal</keyword>
<dbReference type="InterPro" id="IPR001119">
    <property type="entry name" value="SLH_dom"/>
</dbReference>
<evidence type="ECO:0000259" key="2">
    <source>
        <dbReference type="PROSITE" id="PS51272"/>
    </source>
</evidence>
<dbReference type="RefSeq" id="WP_076117146.1">
    <property type="nucleotide sequence ID" value="NZ_MPTC01000002.1"/>
</dbReference>
<dbReference type="InterPro" id="IPR008930">
    <property type="entry name" value="Terpenoid_cyclase/PrenylTrfase"/>
</dbReference>
<dbReference type="AlphaFoldDB" id="A0A1R0Y842"/>
<evidence type="ECO:0000313" key="3">
    <source>
        <dbReference type="EMBL" id="OMD43463.1"/>
    </source>
</evidence>
<reference evidence="3 4" key="1">
    <citation type="submission" date="2016-10" db="EMBL/GenBank/DDBJ databases">
        <title>Paenibacillus species isolates.</title>
        <authorList>
            <person name="Beno S.M."/>
        </authorList>
    </citation>
    <scope>NUCLEOTIDE SEQUENCE [LARGE SCALE GENOMIC DNA]</scope>
    <source>
        <strain evidence="3 4">FSL H7-0710</strain>
    </source>
</reference>
<feature type="domain" description="SLH" evidence="2">
    <location>
        <begin position="592"/>
        <end position="654"/>
    </location>
</feature>
<feature type="domain" description="SLH" evidence="2">
    <location>
        <begin position="529"/>
        <end position="591"/>
    </location>
</feature>
<sequence>MGATQLKRTIRKFTLIALCLSLILLNGRVMAESSTVQKTTALFTAEMQRALEGAQNVLLTIQPFPDEAAVGFFKNGHSLPDGYLGQTADKILEQRGKFAKVADLARTALAYSAAGGNMNNIAGIDLYPFLMNHAGIDSEGAAALAAVYITSKNSISNSMEWTNRYPDMLFSQLLAMQLADGSWPLAGQKQGDPVATALALTALASEMGSEQTAQPVQKALQWLKDKQQLDGGFDGKTVTTAQVIVALSSLGVDASGFAKEKGVSLLEHLMKQNLSGGGFAQIEGGGKEGPATAQAYLALTSYKLLSKQAGLLYSGLHHTGLDRATIQVEGPGGGTLAEGRVAGGDAVKVAAAFLQMKGLAYKLNGDAAKPAFTAIEGIQNGRYNGRGEWKIAVFSGGSAWLYPENSPFRLTIGDGDKLLVYYANDTELLDRMEVKWKDKNGQEMGGYASANMPFSLRITKSNNQLGGLPAFGVTVTLQGKSVVADSTGMVSFAGMKPGVYPVLVTKYRKDDAPALSKRTFALHVSSPELASFTDAGKVAEWARVDIAMALSSGYIQGVSASGNVLAPKQKLTRAEFLTLLLRLLHEFPDAKAVSSFKDVQAGKWYSGTIAKAVELGVVSPSSGKFEPDRGITREEAAVMVTKAVRLATYGSPDRVKFTDTAGLPEASRHAIQAVNEHEVMTGSGGRFDPKQILVREQAAAILIRLQKLIPEPFY</sequence>
<feature type="chain" id="PRO_5013023168" description="SLH domain-containing protein" evidence="1">
    <location>
        <begin position="32"/>
        <end position="714"/>
    </location>
</feature>
<dbReference type="SUPFAM" id="SSF48239">
    <property type="entry name" value="Terpenoid cyclases/Protein prenyltransferases"/>
    <property type="match status" value="1"/>
</dbReference>
<gene>
    <name evidence="3" type="ORF">BSK52_03370</name>
</gene>
<dbReference type="Gene3D" id="1.50.10.20">
    <property type="match status" value="1"/>
</dbReference>
<evidence type="ECO:0000256" key="1">
    <source>
        <dbReference type="SAM" id="SignalP"/>
    </source>
</evidence>
<dbReference type="Proteomes" id="UP000187439">
    <property type="component" value="Unassembled WGS sequence"/>
</dbReference>
<evidence type="ECO:0000313" key="4">
    <source>
        <dbReference type="Proteomes" id="UP000187439"/>
    </source>
</evidence>